<protein>
    <submittedName>
        <fullName evidence="1">Uncharacterized protein</fullName>
    </submittedName>
</protein>
<accession>A0A0E9T1N5</accession>
<name>A0A0E9T1N5_ANGAN</name>
<dbReference type="AlphaFoldDB" id="A0A0E9T1N5"/>
<dbReference type="EMBL" id="GBXM01061150">
    <property type="protein sequence ID" value="JAH47427.1"/>
    <property type="molecule type" value="Transcribed_RNA"/>
</dbReference>
<proteinExistence type="predicted"/>
<reference evidence="1" key="2">
    <citation type="journal article" date="2015" name="Fish Shellfish Immunol.">
        <title>Early steps in the European eel (Anguilla anguilla)-Vibrio vulnificus interaction in the gills: Role of the RtxA13 toxin.</title>
        <authorList>
            <person name="Callol A."/>
            <person name="Pajuelo D."/>
            <person name="Ebbesson L."/>
            <person name="Teles M."/>
            <person name="MacKenzie S."/>
            <person name="Amaro C."/>
        </authorList>
    </citation>
    <scope>NUCLEOTIDE SEQUENCE</scope>
</reference>
<evidence type="ECO:0000313" key="1">
    <source>
        <dbReference type="EMBL" id="JAH47427.1"/>
    </source>
</evidence>
<reference evidence="1" key="1">
    <citation type="submission" date="2014-11" db="EMBL/GenBank/DDBJ databases">
        <authorList>
            <person name="Amaro Gonzalez C."/>
        </authorList>
    </citation>
    <scope>NUCLEOTIDE SEQUENCE</scope>
</reference>
<sequence length="36" mass="4157">MQTAELPGQRKLNVFNKPFITLIKLKCHIVCEKVSE</sequence>
<organism evidence="1">
    <name type="scientific">Anguilla anguilla</name>
    <name type="common">European freshwater eel</name>
    <name type="synonym">Muraena anguilla</name>
    <dbReference type="NCBI Taxonomy" id="7936"/>
    <lineage>
        <taxon>Eukaryota</taxon>
        <taxon>Metazoa</taxon>
        <taxon>Chordata</taxon>
        <taxon>Craniata</taxon>
        <taxon>Vertebrata</taxon>
        <taxon>Euteleostomi</taxon>
        <taxon>Actinopterygii</taxon>
        <taxon>Neopterygii</taxon>
        <taxon>Teleostei</taxon>
        <taxon>Anguilliformes</taxon>
        <taxon>Anguillidae</taxon>
        <taxon>Anguilla</taxon>
    </lineage>
</organism>